<dbReference type="Gene3D" id="3.20.20.80">
    <property type="entry name" value="Glycosidases"/>
    <property type="match status" value="1"/>
</dbReference>
<dbReference type="PIRSF" id="PIRSF006337">
    <property type="entry name" value="Trehalose_TreZ"/>
    <property type="match status" value="1"/>
</dbReference>
<evidence type="ECO:0000256" key="8">
    <source>
        <dbReference type="ARBA" id="ARBA00023277"/>
    </source>
</evidence>
<dbReference type="PANTHER" id="PTHR43651">
    <property type="entry name" value="1,4-ALPHA-GLUCAN-BRANCHING ENZYME"/>
    <property type="match status" value="1"/>
</dbReference>
<evidence type="ECO:0000256" key="10">
    <source>
        <dbReference type="ARBA" id="ARBA00032057"/>
    </source>
</evidence>
<keyword evidence="6" id="KW-0963">Cytoplasm</keyword>
<feature type="binding site" evidence="16">
    <location>
        <begin position="314"/>
        <end position="318"/>
    </location>
    <ligand>
        <name>substrate</name>
    </ligand>
</feature>
<evidence type="ECO:0000256" key="9">
    <source>
        <dbReference type="ARBA" id="ARBA00023295"/>
    </source>
</evidence>
<reference evidence="19 20" key="1">
    <citation type="submission" date="2018-10" db="EMBL/GenBank/DDBJ databases">
        <title>Tessaracoccus antarcticuss sp. nov., isolated from sediment.</title>
        <authorList>
            <person name="Zhou L.Y."/>
            <person name="Du Z.J."/>
        </authorList>
    </citation>
    <scope>NUCLEOTIDE SEQUENCE [LARGE SCALE GENOMIC DNA]</scope>
    <source>
        <strain evidence="19 20">JDX10</strain>
    </source>
</reference>
<dbReference type="InterPro" id="IPR014756">
    <property type="entry name" value="Ig_E-set"/>
</dbReference>
<feature type="binding site" evidence="16">
    <location>
        <begin position="248"/>
        <end position="253"/>
    </location>
    <ligand>
        <name>substrate</name>
    </ligand>
</feature>
<proteinExistence type="inferred from homology"/>
<evidence type="ECO:0000256" key="6">
    <source>
        <dbReference type="ARBA" id="ARBA00022490"/>
    </source>
</evidence>
<dbReference type="SUPFAM" id="SSF51445">
    <property type="entry name" value="(Trans)glycosidases"/>
    <property type="match status" value="1"/>
</dbReference>
<dbReference type="UniPathway" id="UPA00299"/>
<dbReference type="CDD" id="cd11325">
    <property type="entry name" value="AmyAc_GTHase"/>
    <property type="match status" value="1"/>
</dbReference>
<dbReference type="InterPro" id="IPR013783">
    <property type="entry name" value="Ig-like_fold"/>
</dbReference>
<evidence type="ECO:0000313" key="20">
    <source>
        <dbReference type="Proteomes" id="UP000275256"/>
    </source>
</evidence>
<dbReference type="Pfam" id="PF00128">
    <property type="entry name" value="Alpha-amylase"/>
    <property type="match status" value="1"/>
</dbReference>
<feature type="active site" description="Proton donor" evidence="15">
    <location>
        <position position="287"/>
    </location>
</feature>
<comment type="subcellular location">
    <subcellularLocation>
        <location evidence="1 15">Cytoplasm</location>
    </subcellularLocation>
</comment>
<evidence type="ECO:0000256" key="12">
    <source>
        <dbReference type="ARBA" id="ARBA00034013"/>
    </source>
</evidence>
<keyword evidence="20" id="KW-1185">Reference proteome</keyword>
<dbReference type="Gene3D" id="1.10.10.760">
    <property type="entry name" value="E-set domains of sugar-utilizing enzymes"/>
    <property type="match status" value="1"/>
</dbReference>
<dbReference type="InterPro" id="IPR044901">
    <property type="entry name" value="Trehalose_TreZ_E-set_sf"/>
</dbReference>
<gene>
    <name evidence="19" type="primary">treZ</name>
    <name evidence="19" type="ORF">EAX62_01920</name>
</gene>
<evidence type="ECO:0000256" key="11">
    <source>
        <dbReference type="ARBA" id="ARBA00033284"/>
    </source>
</evidence>
<dbReference type="EMBL" id="REFW01000001">
    <property type="protein sequence ID" value="RMB62394.1"/>
    <property type="molecule type" value="Genomic_DNA"/>
</dbReference>
<dbReference type="CDD" id="cd02853">
    <property type="entry name" value="E_set_MTHase_like_N"/>
    <property type="match status" value="1"/>
</dbReference>
<feature type="binding site" evidence="16">
    <location>
        <begin position="386"/>
        <end position="391"/>
    </location>
    <ligand>
        <name>substrate</name>
    </ligand>
</feature>
<feature type="active site" description="Nucleophile" evidence="15">
    <location>
        <position position="250"/>
    </location>
</feature>
<comment type="similarity">
    <text evidence="3 14">Belongs to the glycosyl hydrolase 13 family.</text>
</comment>
<keyword evidence="8" id="KW-0119">Carbohydrate metabolism</keyword>
<organism evidence="19 20">
    <name type="scientific">Tessaracoccus antarcticus</name>
    <dbReference type="NCBI Taxonomy" id="2479848"/>
    <lineage>
        <taxon>Bacteria</taxon>
        <taxon>Bacillati</taxon>
        <taxon>Actinomycetota</taxon>
        <taxon>Actinomycetes</taxon>
        <taxon>Propionibacteriales</taxon>
        <taxon>Propionibacteriaceae</taxon>
        <taxon>Tessaracoccus</taxon>
    </lineage>
</organism>
<dbReference type="InterPro" id="IPR012768">
    <property type="entry name" value="Trehalose_TreZ"/>
</dbReference>
<comment type="caution">
    <text evidence="19">The sequence shown here is derived from an EMBL/GenBank/DDBJ whole genome shotgun (WGS) entry which is preliminary data.</text>
</comment>
<evidence type="ECO:0000256" key="17">
    <source>
        <dbReference type="PIRSR" id="PIRSR006337-3"/>
    </source>
</evidence>
<evidence type="ECO:0000256" key="3">
    <source>
        <dbReference type="ARBA" id="ARBA00008061"/>
    </source>
</evidence>
<evidence type="ECO:0000256" key="16">
    <source>
        <dbReference type="PIRSR" id="PIRSR006337-2"/>
    </source>
</evidence>
<comment type="pathway">
    <text evidence="2 14">Glycan biosynthesis; trehalose biosynthesis.</text>
</comment>
<evidence type="ECO:0000256" key="13">
    <source>
        <dbReference type="NCBIfam" id="TIGR02402"/>
    </source>
</evidence>
<feature type="site" description="Transition state stabilizer" evidence="17">
    <location>
        <position position="387"/>
    </location>
</feature>
<evidence type="ECO:0000313" key="19">
    <source>
        <dbReference type="EMBL" id="RMB62394.1"/>
    </source>
</evidence>
<keyword evidence="7 14" id="KW-0378">Hydrolase</keyword>
<evidence type="ECO:0000256" key="1">
    <source>
        <dbReference type="ARBA" id="ARBA00004496"/>
    </source>
</evidence>
<dbReference type="SUPFAM" id="SSF81296">
    <property type="entry name" value="E set domains"/>
    <property type="match status" value="1"/>
</dbReference>
<evidence type="ECO:0000256" key="15">
    <source>
        <dbReference type="PIRSR" id="PIRSR006337-1"/>
    </source>
</evidence>
<dbReference type="GO" id="GO:0033942">
    <property type="term" value="F:4-alpha-D-(1-&gt;4)-alpha-D-glucanotrehalose trehalohydrolase activity"/>
    <property type="evidence" value="ECO:0007669"/>
    <property type="project" value="UniProtKB-EC"/>
</dbReference>
<evidence type="ECO:0000259" key="18">
    <source>
        <dbReference type="SMART" id="SM00642"/>
    </source>
</evidence>
<comment type="catalytic activity">
    <reaction evidence="12 14">
        <text>hydrolysis of (1-&gt;4)-alpha-D-glucosidic linkage in 4-alpha-D-[(1-&gt;4)-alpha-D-glucanosyl]n trehalose to yield trehalose and (1-&gt;4)-alpha-D-glucan.</text>
        <dbReference type="EC" id="3.2.1.141"/>
    </reaction>
</comment>
<accession>A0A3M0GBX6</accession>
<evidence type="ECO:0000256" key="7">
    <source>
        <dbReference type="ARBA" id="ARBA00022801"/>
    </source>
</evidence>
<name>A0A3M0GBX6_9ACTN</name>
<sequence>MHHSNPLQRNVWAPTARRVEVVVDQQRLPMVLAEGRPGWWVLPETLQPGTQYAFSLDGGEPLPDPRSLFQPDGPHGPSMVVDPSLFRRPQSWVGRNLRGAVLYEMHVATFTAEGTFDAAIEHLDDLVDLGVDAVEVMPVADFAGSRGWGYDGVGLFAVHRAYGGPGGFVRFIDACHTRGLGVILDVVHNHLGPEGNYLAQFGPYFTDTHETPWGPAVNLDAPGAEEVRAFLVDSARQWLVDFGLDGLRLDAVHALADDSDKHFLVELSEAVAGWEEVTGRPLMLIAESDLNQPSMVSPVGSVPDARGMDAQWADDIHHALHSFFTNETQGYYVDFGPVEVLQKALDGVFVHDGATSTFRGEQWGQQVEQTSEDYDAHSFVAFLQDHDQVGNRATGDRIDETITPAQHAAAAALYLLSPYTPMLFMGEEWAASTPFPFFSDLGPDLGPLVTQGRAREFARMGWDRPVPDPQAETTMAEAVLRWDERSEPAHARMLDWYRTLIRIRHEQPDVLNPRLSQTTLEKNDDDTIVMRRGRVVVAATRATDRTVELDLGSVEKVLASWTPLEDGAGANSLPGGAIIALLPATL</sequence>
<dbReference type="AlphaFoldDB" id="A0A3M0GBX6"/>
<dbReference type="GO" id="GO:0005737">
    <property type="term" value="C:cytoplasm"/>
    <property type="evidence" value="ECO:0007669"/>
    <property type="project" value="UniProtKB-SubCell"/>
</dbReference>
<dbReference type="InterPro" id="IPR017853">
    <property type="entry name" value="GH"/>
</dbReference>
<dbReference type="EC" id="3.2.1.141" evidence="4 13"/>
<feature type="domain" description="Glycosyl hydrolase family 13 catalytic" evidence="18">
    <location>
        <begin position="104"/>
        <end position="459"/>
    </location>
</feature>
<dbReference type="PANTHER" id="PTHR43651:SF11">
    <property type="entry name" value="MALTO-OLIGOSYLTREHALOSE TREHALOHYDROLASE"/>
    <property type="match status" value="1"/>
</dbReference>
<evidence type="ECO:0000256" key="2">
    <source>
        <dbReference type="ARBA" id="ARBA00005199"/>
    </source>
</evidence>
<dbReference type="SMART" id="SM00642">
    <property type="entry name" value="Aamy"/>
    <property type="match status" value="1"/>
</dbReference>
<dbReference type="NCBIfam" id="TIGR02402">
    <property type="entry name" value="trehalose_TreZ"/>
    <property type="match status" value="1"/>
</dbReference>
<dbReference type="InterPro" id="IPR006047">
    <property type="entry name" value="GH13_cat_dom"/>
</dbReference>
<keyword evidence="9 14" id="KW-0326">Glycosidase</keyword>
<dbReference type="GO" id="GO:0005992">
    <property type="term" value="P:trehalose biosynthetic process"/>
    <property type="evidence" value="ECO:0007669"/>
    <property type="project" value="UniProtKB-UniRule"/>
</dbReference>
<evidence type="ECO:0000256" key="5">
    <source>
        <dbReference type="ARBA" id="ARBA00015938"/>
    </source>
</evidence>
<protein>
    <recommendedName>
        <fullName evidence="5 13">Malto-oligosyltrehalose trehalohydrolase</fullName>
        <shortName evidence="14">MTHase</shortName>
        <ecNumber evidence="4 13">3.2.1.141</ecNumber>
    </recommendedName>
    <alternativeName>
        <fullName evidence="11 14">4-alpha-D-((1-&gt;4)-alpha-D-glucano)trehalose trehalohydrolase</fullName>
    </alternativeName>
    <alternativeName>
        <fullName evidence="10 14">Maltooligosyl trehalose trehalohydrolase</fullName>
    </alternativeName>
</protein>
<dbReference type="Gene3D" id="2.60.40.10">
    <property type="entry name" value="Immunoglobulins"/>
    <property type="match status" value="1"/>
</dbReference>
<dbReference type="Proteomes" id="UP000275256">
    <property type="component" value="Unassembled WGS sequence"/>
</dbReference>
<evidence type="ECO:0000256" key="14">
    <source>
        <dbReference type="PIRNR" id="PIRNR006337"/>
    </source>
</evidence>
<evidence type="ECO:0000256" key="4">
    <source>
        <dbReference type="ARBA" id="ARBA00012268"/>
    </source>
</evidence>